<evidence type="ECO:0000313" key="1">
    <source>
        <dbReference type="EMBL" id="GAH05603.1"/>
    </source>
</evidence>
<accession>X1EAB1</accession>
<dbReference type="InterPro" id="IPR027417">
    <property type="entry name" value="P-loop_NTPase"/>
</dbReference>
<proteinExistence type="predicted"/>
<name>X1EAB1_9ZZZZ</name>
<dbReference type="AlphaFoldDB" id="X1EAB1"/>
<comment type="caution">
    <text evidence="1">The sequence shown here is derived from an EMBL/GenBank/DDBJ whole genome shotgun (WGS) entry which is preliminary data.</text>
</comment>
<dbReference type="Gene3D" id="3.40.50.300">
    <property type="entry name" value="P-loop containing nucleotide triphosphate hydrolases"/>
    <property type="match status" value="1"/>
</dbReference>
<feature type="non-terminal residue" evidence="1">
    <location>
        <position position="160"/>
    </location>
</feature>
<feature type="non-terminal residue" evidence="1">
    <location>
        <position position="1"/>
    </location>
</feature>
<dbReference type="EMBL" id="BART01037099">
    <property type="protein sequence ID" value="GAH05603.1"/>
    <property type="molecule type" value="Genomic_DNA"/>
</dbReference>
<evidence type="ECO:0008006" key="2">
    <source>
        <dbReference type="Google" id="ProtNLM"/>
    </source>
</evidence>
<protein>
    <recommendedName>
        <fullName evidence="2">AAA domain-containing protein</fullName>
    </recommendedName>
</protein>
<organism evidence="1">
    <name type="scientific">marine sediment metagenome</name>
    <dbReference type="NCBI Taxonomy" id="412755"/>
    <lineage>
        <taxon>unclassified sequences</taxon>
        <taxon>metagenomes</taxon>
        <taxon>ecological metagenomes</taxon>
    </lineage>
</organism>
<gene>
    <name evidence="1" type="ORF">S01H4_62242</name>
</gene>
<reference evidence="1" key="1">
    <citation type="journal article" date="2014" name="Front. Microbiol.">
        <title>High frequency of phylogenetically diverse reductive dehalogenase-homologous genes in deep subseafloor sedimentary metagenomes.</title>
        <authorList>
            <person name="Kawai M."/>
            <person name="Futagami T."/>
            <person name="Toyoda A."/>
            <person name="Takaki Y."/>
            <person name="Nishi S."/>
            <person name="Hori S."/>
            <person name="Arai W."/>
            <person name="Tsubouchi T."/>
            <person name="Morono Y."/>
            <person name="Uchiyama I."/>
            <person name="Ito T."/>
            <person name="Fujiyama A."/>
            <person name="Inagaki F."/>
            <person name="Takami H."/>
        </authorList>
    </citation>
    <scope>NUCLEOTIDE SEQUENCE</scope>
    <source>
        <strain evidence="1">Expedition CK06-06</strain>
    </source>
</reference>
<dbReference type="Pfam" id="PF13481">
    <property type="entry name" value="AAA_25"/>
    <property type="match status" value="1"/>
</dbReference>
<dbReference type="SUPFAM" id="SSF52540">
    <property type="entry name" value="P-loop containing nucleoside triphosphate hydrolases"/>
    <property type="match status" value="1"/>
</dbReference>
<sequence length="160" mass="18051">IKIKEKRTILEPWLTEQSISLVSGWRGVGKTFFCMGLCDAITRGQSFGPWECNTPVPCVYVEAEMPFPDVKERIFGLNPGQNRKVPLYIYPDAYASELGLPRANLLSERWREKMKAIFIARGIKLWVADNLASLTRALTRTQRGTGIPSTNGYLNSDLQV</sequence>